<evidence type="ECO:0000313" key="2">
    <source>
        <dbReference type="EMBL" id="KAG9064705.1"/>
    </source>
</evidence>
<sequence>MSKRCTALEVLSIPELLDIMQASLTPYDLAQCVLVSSEFRTLFTPLLWHTISLTTLEQHNHFTTSPQVQKALIRNARFVRVIRVWTAKSLRPFMDVKAEELCSLNSLEFTWLRMQGGHATSLTETVARSAIRDTSNERVAWSLGRRVTKRQHTFSLNLGAREATLRELYQARAKVEDGPSQTAKDRYLHRARLLRLQKKEARPPVVPIWLRNEIVPPPSDPRPYELYEDPKDDQLLILFLSYFQELKIFMSTSLVFFNPAVLKAFGTRLRVLRYLSLTLDDVGHKNRYATLTNLLDKEYPHLERLRLMFSNTGWTTFVHSNDQGESDAVTSSSLSESKVAGPPVLSMKSLMVEDNVHFYTDADTRKPPQPWLFFLRRCINLTSLSLSSIPSAVLIEVAGIISECCPLVDDLAIGCVSSTQSWMNHRATDNNVASLFAACSPRSDDEATCSTLALPPILRFTSSKRTTGLKQLRLYGVPFQDQDYAPDSDPFARNNITPFRALSRHMHCLTHLDFDSMMEHDNGELFLRIVQKFRKLEVMNALPYARMRAHRNKGWVDAGLWITSVTSGEWACMETLRVLKVNISGFTSSASTSTSASAAAPATPVTVTPVDLDGTNNNQDSDIEPVSDSQAESQFDLMRTSTINTLQHQVCQHLNLLTSLRELCLGVQPTDELEYCRVLTGVQEDCLELSLDSGLNRMEDLKELKVLSVMRMKHKIRLEEVKWMVAHWPKLEAIPGLLSSAAYSDTDEEWEALQDEEQDIIHWIKENKPLLKYAVVRAPKGSLEEQSRPR</sequence>
<name>A0A9P8BQS1_9FUNG</name>
<feature type="region of interest" description="Disordered" evidence="1">
    <location>
        <begin position="592"/>
        <end position="629"/>
    </location>
</feature>
<evidence type="ECO:0000256" key="1">
    <source>
        <dbReference type="SAM" id="MobiDB-lite"/>
    </source>
</evidence>
<proteinExistence type="predicted"/>
<dbReference type="Proteomes" id="UP000707451">
    <property type="component" value="Unassembled WGS sequence"/>
</dbReference>
<comment type="caution">
    <text evidence="2">The sequence shown here is derived from an EMBL/GenBank/DDBJ whole genome shotgun (WGS) entry which is preliminary data.</text>
</comment>
<dbReference type="EMBL" id="JAHRHY010000013">
    <property type="protein sequence ID" value="KAG9064705.1"/>
    <property type="molecule type" value="Genomic_DNA"/>
</dbReference>
<feature type="compositionally biased region" description="Low complexity" evidence="1">
    <location>
        <begin position="592"/>
        <end position="610"/>
    </location>
</feature>
<dbReference type="AlphaFoldDB" id="A0A9P8BQS1"/>
<protein>
    <recommendedName>
        <fullName evidence="4">F-box domain-containing protein</fullName>
    </recommendedName>
</protein>
<evidence type="ECO:0008006" key="4">
    <source>
        <dbReference type="Google" id="ProtNLM"/>
    </source>
</evidence>
<evidence type="ECO:0000313" key="3">
    <source>
        <dbReference type="Proteomes" id="UP000707451"/>
    </source>
</evidence>
<dbReference type="OrthoDB" id="2419731at2759"/>
<gene>
    <name evidence="2" type="ORF">KI688_002964</name>
</gene>
<reference evidence="2" key="1">
    <citation type="submission" date="2021-06" db="EMBL/GenBank/DDBJ databases">
        <title>Genome Sequence of Mortierella hyaline Strain SCG-10, a Cold-Adapted, Nitrate-Reducing Fungus Isolated from Soil in Minnesota, USA.</title>
        <authorList>
            <person name="Aldossari N."/>
        </authorList>
    </citation>
    <scope>NUCLEOTIDE SEQUENCE</scope>
    <source>
        <strain evidence="2">SCG-10</strain>
    </source>
</reference>
<organism evidence="2 3">
    <name type="scientific">Linnemannia hyalina</name>
    <dbReference type="NCBI Taxonomy" id="64524"/>
    <lineage>
        <taxon>Eukaryota</taxon>
        <taxon>Fungi</taxon>
        <taxon>Fungi incertae sedis</taxon>
        <taxon>Mucoromycota</taxon>
        <taxon>Mortierellomycotina</taxon>
        <taxon>Mortierellomycetes</taxon>
        <taxon>Mortierellales</taxon>
        <taxon>Mortierellaceae</taxon>
        <taxon>Linnemannia</taxon>
    </lineage>
</organism>
<keyword evidence="3" id="KW-1185">Reference proteome</keyword>
<accession>A0A9P8BQS1</accession>